<feature type="transmembrane region" description="Helical" evidence="5">
    <location>
        <begin position="28"/>
        <end position="49"/>
    </location>
</feature>
<dbReference type="GO" id="GO:0055085">
    <property type="term" value="P:transmembrane transport"/>
    <property type="evidence" value="ECO:0007669"/>
    <property type="project" value="InterPro"/>
</dbReference>
<feature type="domain" description="STAS" evidence="6">
    <location>
        <begin position="451"/>
        <end position="565"/>
    </location>
</feature>
<dbReference type="RefSeq" id="WP_109060325.1">
    <property type="nucleotide sequence ID" value="NZ_QETA01000001.1"/>
</dbReference>
<evidence type="ECO:0000313" key="8">
    <source>
        <dbReference type="Proteomes" id="UP000245212"/>
    </source>
</evidence>
<dbReference type="InterPro" id="IPR001902">
    <property type="entry name" value="SLC26A/SulP_fam"/>
</dbReference>
<feature type="transmembrane region" description="Helical" evidence="5">
    <location>
        <begin position="136"/>
        <end position="153"/>
    </location>
</feature>
<feature type="transmembrane region" description="Helical" evidence="5">
    <location>
        <begin position="79"/>
        <end position="97"/>
    </location>
</feature>
<comment type="caution">
    <text evidence="7">The sequence shown here is derived from an EMBL/GenBank/DDBJ whole genome shotgun (WGS) entry which is preliminary data.</text>
</comment>
<keyword evidence="2 5" id="KW-0812">Transmembrane</keyword>
<dbReference type="Pfam" id="PF01740">
    <property type="entry name" value="STAS"/>
    <property type="match status" value="1"/>
</dbReference>
<dbReference type="InterPro" id="IPR002645">
    <property type="entry name" value="STAS_dom"/>
</dbReference>
<feature type="transmembrane region" description="Helical" evidence="5">
    <location>
        <begin position="298"/>
        <end position="321"/>
    </location>
</feature>
<feature type="transmembrane region" description="Helical" evidence="5">
    <location>
        <begin position="262"/>
        <end position="286"/>
    </location>
</feature>
<feature type="transmembrane region" description="Helical" evidence="5">
    <location>
        <begin position="103"/>
        <end position="124"/>
    </location>
</feature>
<evidence type="ECO:0000256" key="1">
    <source>
        <dbReference type="ARBA" id="ARBA00004141"/>
    </source>
</evidence>
<dbReference type="Gene3D" id="3.30.750.24">
    <property type="entry name" value="STAS domain"/>
    <property type="match status" value="1"/>
</dbReference>
<organism evidence="7 8">
    <name type="scientific">Corticimicrobacter populi</name>
    <dbReference type="NCBI Taxonomy" id="2175229"/>
    <lineage>
        <taxon>Bacteria</taxon>
        <taxon>Pseudomonadati</taxon>
        <taxon>Pseudomonadota</taxon>
        <taxon>Betaproteobacteria</taxon>
        <taxon>Burkholderiales</taxon>
        <taxon>Alcaligenaceae</taxon>
        <taxon>Corticimicrobacter</taxon>
    </lineage>
</organism>
<accession>A0A2V1K7H2</accession>
<reference evidence="8" key="1">
    <citation type="submission" date="2018-05" db="EMBL/GenBank/DDBJ databases">
        <authorList>
            <person name="Li Y."/>
        </authorList>
    </citation>
    <scope>NUCLEOTIDE SEQUENCE [LARGE SCALE GENOMIC DNA]</scope>
    <source>
        <strain evidence="8">3d-2-2</strain>
    </source>
</reference>
<dbReference type="Pfam" id="PF00916">
    <property type="entry name" value="Sulfate_transp"/>
    <property type="match status" value="1"/>
</dbReference>
<dbReference type="InterPro" id="IPR011547">
    <property type="entry name" value="SLC26A/SulP_dom"/>
</dbReference>
<feature type="transmembrane region" description="Helical" evidence="5">
    <location>
        <begin position="358"/>
        <end position="375"/>
    </location>
</feature>
<keyword evidence="4 5" id="KW-0472">Membrane</keyword>
<dbReference type="PANTHER" id="PTHR11814">
    <property type="entry name" value="SULFATE TRANSPORTER"/>
    <property type="match status" value="1"/>
</dbReference>
<feature type="transmembrane region" description="Helical" evidence="5">
    <location>
        <begin position="55"/>
        <end position="72"/>
    </location>
</feature>
<evidence type="ECO:0000313" key="7">
    <source>
        <dbReference type="EMBL" id="PWF24922.1"/>
    </source>
</evidence>
<evidence type="ECO:0000256" key="5">
    <source>
        <dbReference type="SAM" id="Phobius"/>
    </source>
</evidence>
<dbReference type="CDD" id="cd07042">
    <property type="entry name" value="STAS_SulP_like_sulfate_transporter"/>
    <property type="match status" value="1"/>
</dbReference>
<dbReference type="Proteomes" id="UP000245212">
    <property type="component" value="Unassembled WGS sequence"/>
</dbReference>
<protein>
    <submittedName>
        <fullName evidence="7">Sulfate transporter</fullName>
    </submittedName>
</protein>
<dbReference type="AlphaFoldDB" id="A0A2V1K7H2"/>
<feature type="transmembrane region" description="Helical" evidence="5">
    <location>
        <begin position="395"/>
        <end position="423"/>
    </location>
</feature>
<dbReference type="EMBL" id="QETA01000001">
    <property type="protein sequence ID" value="PWF24922.1"/>
    <property type="molecule type" value="Genomic_DNA"/>
</dbReference>
<feature type="transmembrane region" description="Helical" evidence="5">
    <location>
        <begin position="333"/>
        <end position="351"/>
    </location>
</feature>
<dbReference type="InterPro" id="IPR036513">
    <property type="entry name" value="STAS_dom_sf"/>
</dbReference>
<name>A0A2V1K7H2_9BURK</name>
<evidence type="ECO:0000256" key="2">
    <source>
        <dbReference type="ARBA" id="ARBA00022692"/>
    </source>
</evidence>
<dbReference type="PROSITE" id="PS50801">
    <property type="entry name" value="STAS"/>
    <property type="match status" value="1"/>
</dbReference>
<feature type="transmembrane region" description="Helical" evidence="5">
    <location>
        <begin position="212"/>
        <end position="242"/>
    </location>
</feature>
<comment type="subcellular location">
    <subcellularLocation>
        <location evidence="1">Membrane</location>
        <topology evidence="1">Multi-pass membrane protein</topology>
    </subcellularLocation>
</comment>
<feature type="transmembrane region" description="Helical" evidence="5">
    <location>
        <begin position="182"/>
        <end position="200"/>
    </location>
</feature>
<evidence type="ECO:0000256" key="4">
    <source>
        <dbReference type="ARBA" id="ARBA00023136"/>
    </source>
</evidence>
<gene>
    <name evidence="7" type="ORF">DD235_01725</name>
</gene>
<proteinExistence type="predicted"/>
<dbReference type="SUPFAM" id="SSF52091">
    <property type="entry name" value="SpoIIaa-like"/>
    <property type="match status" value="1"/>
</dbReference>
<sequence>MPVSSSRLLRLFPWLEQVRQPGALQADLLAGLLGAVLVLPQGIAFATLAGLPPQYGLYTAIVPCIVAALFGSSRHVMSGPTNASSLALFAMLSPLALAGSQHYIQLALTLTLMVGALQLLLGTLRMGRLASFVSPAALHGFTTGAALMIAIYACRDWLKIDTTGARGALQTLYSLLRQLPDLHVGTLLAGTCTLLLTLLVRRWHPRWPGMLLGLAGGTLLAWALNSIFATGTLGGIPTVGTIQTPIPVFSLPGATWRELPELVGLALALTIITLAQSISIAQAVAARSGQFIQADREFVGQGLSNIVGSFFSCYVSCGSLNRSMPNLMAGARTPLAAVCSALLLVVLVAVSAPLLAHIAYAAIAGLLLLVAWNLLDLPHWRQMARQHRGDFVVALITAAATVILRMEVAILLGTLLSLAGYLYRTSRPAMRTMAFADWSPDRQMVPASDATHGALPECPQLKLLRMEGSIYFAAVPHVAGRLEYLRTLPDAQPHLLIMAKSMNFIDASGLELWERELTQRRAMGGDLYFHRPRPQVIELWQRTGFLERLGEDHVFPDKGSAIRAIYDRMDPQICAGCRARCFFECRDSETQGQSVGARS</sequence>
<evidence type="ECO:0000259" key="6">
    <source>
        <dbReference type="PROSITE" id="PS50801"/>
    </source>
</evidence>
<evidence type="ECO:0000256" key="3">
    <source>
        <dbReference type="ARBA" id="ARBA00022989"/>
    </source>
</evidence>
<keyword evidence="3 5" id="KW-1133">Transmembrane helix</keyword>
<keyword evidence="8" id="KW-1185">Reference proteome</keyword>
<dbReference type="GO" id="GO:0016020">
    <property type="term" value="C:membrane"/>
    <property type="evidence" value="ECO:0007669"/>
    <property type="project" value="UniProtKB-SubCell"/>
</dbReference>